<dbReference type="InterPro" id="IPR003754">
    <property type="entry name" value="4pyrrol_synth_uPrphyn_synth"/>
</dbReference>
<dbReference type="eggNOG" id="COG1587">
    <property type="taxonomic scope" value="Bacteria"/>
</dbReference>
<name>A9GKP2_SORC5</name>
<organism evidence="3 4">
    <name type="scientific">Sorangium cellulosum (strain So ce56)</name>
    <name type="common">Polyangium cellulosum (strain So ce56)</name>
    <dbReference type="NCBI Taxonomy" id="448385"/>
    <lineage>
        <taxon>Bacteria</taxon>
        <taxon>Pseudomonadati</taxon>
        <taxon>Myxococcota</taxon>
        <taxon>Polyangia</taxon>
        <taxon>Polyangiales</taxon>
        <taxon>Polyangiaceae</taxon>
        <taxon>Sorangium</taxon>
    </lineage>
</organism>
<dbReference type="PANTHER" id="PTHR40082">
    <property type="entry name" value="BLR5956 PROTEIN"/>
    <property type="match status" value="1"/>
</dbReference>
<dbReference type="GO" id="GO:0004852">
    <property type="term" value="F:uroporphyrinogen-III synthase activity"/>
    <property type="evidence" value="ECO:0007669"/>
    <property type="project" value="InterPro"/>
</dbReference>
<dbReference type="InterPro" id="IPR039793">
    <property type="entry name" value="UROS/Hem4"/>
</dbReference>
<accession>A9GKP2</accession>
<dbReference type="CDD" id="cd06578">
    <property type="entry name" value="HemD"/>
    <property type="match status" value="1"/>
</dbReference>
<dbReference type="Pfam" id="PF02602">
    <property type="entry name" value="HEM4"/>
    <property type="match status" value="1"/>
</dbReference>
<evidence type="ECO:0000313" key="4">
    <source>
        <dbReference type="Proteomes" id="UP000002139"/>
    </source>
</evidence>
<dbReference type="Proteomes" id="UP000002139">
    <property type="component" value="Chromosome"/>
</dbReference>
<evidence type="ECO:0000256" key="1">
    <source>
        <dbReference type="SAM" id="MobiDB-lite"/>
    </source>
</evidence>
<evidence type="ECO:0000313" key="3">
    <source>
        <dbReference type="EMBL" id="CAN96618.1"/>
    </source>
</evidence>
<dbReference type="GO" id="GO:0006780">
    <property type="term" value="P:uroporphyrinogen III biosynthetic process"/>
    <property type="evidence" value="ECO:0007669"/>
    <property type="project" value="InterPro"/>
</dbReference>
<sequence>MPSSAMPAPMTGSGPTSFSDVARESPLPWTPEASLLIGWLTRRSLANWSTARNPPAPDPGYAARVSTPTHPRNDRPSPPAPSDFAGRRVICFESRRASEMASLIQRHGGVPITAPTLREVPIERNERALDFARRLAGAEFDLVILMTGVGTRALVAEAAPALEPNQGSGGASEGDGGADAQGVSLLAAALSSVQIVVRGPKPAAALRELGLTRFITVREPNTWREIVEAVSALGDLRGKRVAVQEHGAPSHELYASLSAAGAQVTPVPVYRWALPEDTAPLRQALRLMADGGAAITLFTSRAQVEHALLVAAEEGLVERLRAALARGVVASIGPVCTEALRAEGIEPDFEPEHPKMGHLVKAAAARSIEILVAKGNRGDAPLPAQSS</sequence>
<evidence type="ECO:0000259" key="2">
    <source>
        <dbReference type="Pfam" id="PF02602"/>
    </source>
</evidence>
<dbReference type="STRING" id="448385.sce6449"/>
<feature type="region of interest" description="Disordered" evidence="1">
    <location>
        <begin position="50"/>
        <end position="85"/>
    </location>
</feature>
<dbReference type="EMBL" id="AM746676">
    <property type="protein sequence ID" value="CAN96618.1"/>
    <property type="molecule type" value="Genomic_DNA"/>
</dbReference>
<feature type="domain" description="Tetrapyrrole biosynthesis uroporphyrinogen III synthase" evidence="2">
    <location>
        <begin position="98"/>
        <end position="360"/>
    </location>
</feature>
<keyword evidence="4" id="KW-1185">Reference proteome</keyword>
<protein>
    <submittedName>
        <fullName evidence="3">Transcriptional regulator</fullName>
    </submittedName>
</protein>
<dbReference type="SUPFAM" id="SSF69618">
    <property type="entry name" value="HemD-like"/>
    <property type="match status" value="1"/>
</dbReference>
<dbReference type="BioCyc" id="SCEL448385:SCE_RS33070-MONOMER"/>
<dbReference type="HOGENOM" id="CLU_713522_0_0_7"/>
<proteinExistence type="predicted"/>
<gene>
    <name evidence="3" type="ordered locus">sce6449</name>
</gene>
<dbReference type="KEGG" id="scl:sce6449"/>
<dbReference type="PANTHER" id="PTHR40082:SF1">
    <property type="entry name" value="BLR5956 PROTEIN"/>
    <property type="match status" value="1"/>
</dbReference>
<dbReference type="InterPro" id="IPR036108">
    <property type="entry name" value="4pyrrol_syn_uPrphyn_synt_sf"/>
</dbReference>
<reference evidence="3 4" key="1">
    <citation type="journal article" date="2007" name="Nat. Biotechnol.">
        <title>Complete genome sequence of the myxobacterium Sorangium cellulosum.</title>
        <authorList>
            <person name="Schneiker S."/>
            <person name="Perlova O."/>
            <person name="Kaiser O."/>
            <person name="Gerth K."/>
            <person name="Alici A."/>
            <person name="Altmeyer M.O."/>
            <person name="Bartels D."/>
            <person name="Bekel T."/>
            <person name="Beyer S."/>
            <person name="Bode E."/>
            <person name="Bode H.B."/>
            <person name="Bolten C.J."/>
            <person name="Choudhuri J.V."/>
            <person name="Doss S."/>
            <person name="Elnakady Y.A."/>
            <person name="Frank B."/>
            <person name="Gaigalat L."/>
            <person name="Goesmann A."/>
            <person name="Groeger C."/>
            <person name="Gross F."/>
            <person name="Jelsbak L."/>
            <person name="Jelsbak L."/>
            <person name="Kalinowski J."/>
            <person name="Kegler C."/>
            <person name="Knauber T."/>
            <person name="Konietzny S."/>
            <person name="Kopp M."/>
            <person name="Krause L."/>
            <person name="Krug D."/>
            <person name="Linke B."/>
            <person name="Mahmud T."/>
            <person name="Martinez-Arias R."/>
            <person name="McHardy A.C."/>
            <person name="Merai M."/>
            <person name="Meyer F."/>
            <person name="Mormann S."/>
            <person name="Munoz-Dorado J."/>
            <person name="Perez J."/>
            <person name="Pradella S."/>
            <person name="Rachid S."/>
            <person name="Raddatz G."/>
            <person name="Rosenau F."/>
            <person name="Rueckert C."/>
            <person name="Sasse F."/>
            <person name="Scharfe M."/>
            <person name="Schuster S.C."/>
            <person name="Suen G."/>
            <person name="Treuner-Lange A."/>
            <person name="Velicer G.J."/>
            <person name="Vorholter F.-J."/>
            <person name="Weissman K.J."/>
            <person name="Welch R.D."/>
            <person name="Wenzel S.C."/>
            <person name="Whitworth D.E."/>
            <person name="Wilhelm S."/>
            <person name="Wittmann C."/>
            <person name="Bloecker H."/>
            <person name="Puehler A."/>
            <person name="Mueller R."/>
        </authorList>
    </citation>
    <scope>NUCLEOTIDE SEQUENCE [LARGE SCALE GENOMIC DNA]</scope>
    <source>
        <strain evidence="4">So ce56</strain>
    </source>
</reference>
<feature type="region of interest" description="Disordered" evidence="1">
    <location>
        <begin position="1"/>
        <end position="25"/>
    </location>
</feature>
<dbReference type="Gene3D" id="3.40.50.10090">
    <property type="match status" value="2"/>
</dbReference>
<dbReference type="AlphaFoldDB" id="A9GKP2"/>